<dbReference type="Proteomes" id="UP000321685">
    <property type="component" value="Unassembled WGS sequence"/>
</dbReference>
<feature type="transmembrane region" description="Helical" evidence="6">
    <location>
        <begin position="187"/>
        <end position="204"/>
    </location>
</feature>
<sequence length="225" mass="23225">MDPAAMSPPAVALLDVAAGALLLTAVLVVWRRDLPTILRIFTAHGIALGALVGVLAWAQRSVELGLVAVGVLAVRGGLLPWLLRRALARVGPARREPRPVVGVAASLLAVAALVMLAFAVAVPVVELGGSAATRAVPVAVAVVLIGLLVLVTRRHTISQLVGFLLVDNGITAAGFLTTAGIGLVVEVGVALDVLLVVLVLQVLAGRIRDTFGEVDLGELRELRDR</sequence>
<protein>
    <recommendedName>
        <fullName evidence="9">Hydrogenase-4 component E</fullName>
    </recommendedName>
</protein>
<dbReference type="PANTHER" id="PTHR38601">
    <property type="entry name" value="HYDROGENASE-4 COMPONENT E"/>
    <property type="match status" value="1"/>
</dbReference>
<evidence type="ECO:0000313" key="8">
    <source>
        <dbReference type="Proteomes" id="UP000321685"/>
    </source>
</evidence>
<keyword evidence="2" id="KW-1003">Cell membrane</keyword>
<feature type="transmembrane region" description="Helical" evidence="6">
    <location>
        <begin position="103"/>
        <end position="125"/>
    </location>
</feature>
<dbReference type="PANTHER" id="PTHR38601:SF1">
    <property type="entry name" value="HYDROGENASE-4 COMPONENT E"/>
    <property type="match status" value="1"/>
</dbReference>
<evidence type="ECO:0000256" key="4">
    <source>
        <dbReference type="ARBA" id="ARBA00022989"/>
    </source>
</evidence>
<feature type="transmembrane region" description="Helical" evidence="6">
    <location>
        <begin position="12"/>
        <end position="30"/>
    </location>
</feature>
<feature type="transmembrane region" description="Helical" evidence="6">
    <location>
        <begin position="160"/>
        <end position="181"/>
    </location>
</feature>
<keyword evidence="5 6" id="KW-0472">Membrane</keyword>
<evidence type="ECO:0000256" key="2">
    <source>
        <dbReference type="ARBA" id="ARBA00022475"/>
    </source>
</evidence>
<feature type="transmembrane region" description="Helical" evidence="6">
    <location>
        <begin position="64"/>
        <end position="83"/>
    </location>
</feature>
<accession>A0A511DKE0</accession>
<comment type="subcellular location">
    <subcellularLocation>
        <location evidence="1">Cell membrane</location>
        <topology evidence="1">Multi-pass membrane protein</topology>
    </subcellularLocation>
</comment>
<evidence type="ECO:0000256" key="6">
    <source>
        <dbReference type="SAM" id="Phobius"/>
    </source>
</evidence>
<proteinExistence type="predicted"/>
<dbReference type="EMBL" id="BJVJ01000030">
    <property type="protein sequence ID" value="GEL24254.1"/>
    <property type="molecule type" value="Genomic_DNA"/>
</dbReference>
<evidence type="ECO:0000313" key="7">
    <source>
        <dbReference type="EMBL" id="GEL24254.1"/>
    </source>
</evidence>
<gene>
    <name evidence="7" type="ORF">PSU4_32080</name>
</gene>
<organism evidence="7 8">
    <name type="scientific">Pseudonocardia sulfidoxydans NBRC 16205</name>
    <dbReference type="NCBI Taxonomy" id="1223511"/>
    <lineage>
        <taxon>Bacteria</taxon>
        <taxon>Bacillati</taxon>
        <taxon>Actinomycetota</taxon>
        <taxon>Actinomycetes</taxon>
        <taxon>Pseudonocardiales</taxon>
        <taxon>Pseudonocardiaceae</taxon>
        <taxon>Pseudonocardia</taxon>
    </lineage>
</organism>
<feature type="transmembrane region" description="Helical" evidence="6">
    <location>
        <begin position="131"/>
        <end position="151"/>
    </location>
</feature>
<evidence type="ECO:0000256" key="3">
    <source>
        <dbReference type="ARBA" id="ARBA00022692"/>
    </source>
</evidence>
<reference evidence="7 8" key="1">
    <citation type="submission" date="2019-07" db="EMBL/GenBank/DDBJ databases">
        <title>Whole genome shotgun sequence of Pseudonocardia sulfidoxydans NBRC 16205.</title>
        <authorList>
            <person name="Hosoyama A."/>
            <person name="Uohara A."/>
            <person name="Ohji S."/>
            <person name="Ichikawa N."/>
        </authorList>
    </citation>
    <scope>NUCLEOTIDE SEQUENCE [LARGE SCALE GENOMIC DNA]</scope>
    <source>
        <strain evidence="7 8">NBRC 16205</strain>
    </source>
</reference>
<feature type="transmembrane region" description="Helical" evidence="6">
    <location>
        <begin position="37"/>
        <end position="58"/>
    </location>
</feature>
<name>A0A511DKE0_9PSEU</name>
<evidence type="ECO:0000256" key="1">
    <source>
        <dbReference type="ARBA" id="ARBA00004651"/>
    </source>
</evidence>
<dbReference type="GO" id="GO:0005886">
    <property type="term" value="C:plasma membrane"/>
    <property type="evidence" value="ECO:0007669"/>
    <property type="project" value="UniProtKB-SubCell"/>
</dbReference>
<evidence type="ECO:0008006" key="9">
    <source>
        <dbReference type="Google" id="ProtNLM"/>
    </source>
</evidence>
<dbReference type="OrthoDB" id="4833173at2"/>
<dbReference type="AlphaFoldDB" id="A0A511DKE0"/>
<dbReference type="InterPro" id="IPR038730">
    <property type="entry name" value="HyfE-like"/>
</dbReference>
<keyword evidence="8" id="KW-1185">Reference proteome</keyword>
<keyword evidence="3 6" id="KW-0812">Transmembrane</keyword>
<keyword evidence="4 6" id="KW-1133">Transmembrane helix</keyword>
<evidence type="ECO:0000256" key="5">
    <source>
        <dbReference type="ARBA" id="ARBA00023136"/>
    </source>
</evidence>
<comment type="caution">
    <text evidence="7">The sequence shown here is derived from an EMBL/GenBank/DDBJ whole genome shotgun (WGS) entry which is preliminary data.</text>
</comment>